<feature type="compositionally biased region" description="Polar residues" evidence="1">
    <location>
        <begin position="430"/>
        <end position="452"/>
    </location>
</feature>
<proteinExistence type="predicted"/>
<feature type="compositionally biased region" description="Low complexity" evidence="1">
    <location>
        <begin position="111"/>
        <end position="126"/>
    </location>
</feature>
<feature type="compositionally biased region" description="Basic and acidic residues" evidence="1">
    <location>
        <begin position="66"/>
        <end position="75"/>
    </location>
</feature>
<evidence type="ECO:0000313" key="2">
    <source>
        <dbReference type="EMBL" id="TGO32406.1"/>
    </source>
</evidence>
<feature type="compositionally biased region" description="Basic and acidic residues" evidence="1">
    <location>
        <begin position="179"/>
        <end position="188"/>
    </location>
</feature>
<dbReference type="AlphaFoldDB" id="A0A4Z1G682"/>
<evidence type="ECO:0000256" key="1">
    <source>
        <dbReference type="SAM" id="MobiDB-lite"/>
    </source>
</evidence>
<gene>
    <name evidence="2" type="ORF">BHYA_0321g00130</name>
</gene>
<reference evidence="2 3" key="1">
    <citation type="submission" date="2017-12" db="EMBL/GenBank/DDBJ databases">
        <title>Comparative genomics of Botrytis spp.</title>
        <authorList>
            <person name="Valero-Jimenez C.A."/>
            <person name="Tapia P."/>
            <person name="Veloso J."/>
            <person name="Silva-Moreno E."/>
            <person name="Staats M."/>
            <person name="Valdes J.H."/>
            <person name="Van Kan J.A.L."/>
        </authorList>
    </citation>
    <scope>NUCLEOTIDE SEQUENCE [LARGE SCALE GENOMIC DNA]</scope>
    <source>
        <strain evidence="2 3">Bh0001</strain>
    </source>
</reference>
<protein>
    <submittedName>
        <fullName evidence="2">Uncharacterized protein</fullName>
    </submittedName>
</protein>
<comment type="caution">
    <text evidence="2">The sequence shown here is derived from an EMBL/GenBank/DDBJ whole genome shotgun (WGS) entry which is preliminary data.</text>
</comment>
<keyword evidence="3" id="KW-1185">Reference proteome</keyword>
<name>A0A4Z1G682_9HELO</name>
<evidence type="ECO:0000313" key="3">
    <source>
        <dbReference type="Proteomes" id="UP000297814"/>
    </source>
</evidence>
<feature type="region of interest" description="Disordered" evidence="1">
    <location>
        <begin position="1"/>
        <end position="208"/>
    </location>
</feature>
<feature type="compositionally biased region" description="Acidic residues" evidence="1">
    <location>
        <begin position="27"/>
        <end position="41"/>
    </location>
</feature>
<feature type="region of interest" description="Disordered" evidence="1">
    <location>
        <begin position="381"/>
        <end position="467"/>
    </location>
</feature>
<sequence>MTENTTKGPRPPGYVVPDGSESGDSNAYDDDFNGFDDDQENVDEKLENGHHDDPVQEDDDEESYQSEDKMKHSPEISESLINEENRGKGNANVKVEPQDSTGVGSDTKPADTQLDLQDQSFDLSSDPGRSTQTPPKQKAKKEVEFAAENNADDNAGDPMNLDDANSPVNPPFTPPAGTHETKGSKPDGEDPLDIWTPGTARRNNGLGDQKPNFIGFKRSGFGCQVLTQIGPQNASSYRMEKEKDAEVAVDLAKHPDKNLLRQRLGDSKDEDSGIFTYRKVHAQTIQGIAPLIDGKKIAFDASWQEILAELTPNKPKKTRPIDVQILIKWLKENDSGNKVYEKSWETRTTVRRIWGHEKGDKAIYDAFEYQETRYAQYLNGEREARERSPTPGNFQPSPSPEPEPRKVSPTPAASHPSPLSKPRVRRPATPGSSRPANQVPITRSKNQHPISDSSRRPATAQTKENVNNNEILTLVNKMNKDKKDIFQLYRESKLENKSPQDCTLLELKLFEIFYKNMTT</sequence>
<dbReference type="EMBL" id="PQXK01000321">
    <property type="protein sequence ID" value="TGO32406.1"/>
    <property type="molecule type" value="Genomic_DNA"/>
</dbReference>
<feature type="compositionally biased region" description="Basic and acidic residues" evidence="1">
    <location>
        <begin position="42"/>
        <end position="54"/>
    </location>
</feature>
<dbReference type="Proteomes" id="UP000297814">
    <property type="component" value="Unassembled WGS sequence"/>
</dbReference>
<organism evidence="2 3">
    <name type="scientific">Botrytis hyacinthi</name>
    <dbReference type="NCBI Taxonomy" id="278943"/>
    <lineage>
        <taxon>Eukaryota</taxon>
        <taxon>Fungi</taxon>
        <taxon>Dikarya</taxon>
        <taxon>Ascomycota</taxon>
        <taxon>Pezizomycotina</taxon>
        <taxon>Leotiomycetes</taxon>
        <taxon>Helotiales</taxon>
        <taxon>Sclerotiniaceae</taxon>
        <taxon>Botrytis</taxon>
    </lineage>
</organism>
<feature type="compositionally biased region" description="Acidic residues" evidence="1">
    <location>
        <begin position="55"/>
        <end position="65"/>
    </location>
</feature>
<accession>A0A4Z1G682</accession>